<evidence type="ECO:0000313" key="4">
    <source>
        <dbReference type="Proteomes" id="UP000188320"/>
    </source>
</evidence>
<accession>A0A1R1PZP0</accession>
<dbReference type="Gene3D" id="3.40.50.1820">
    <property type="entry name" value="alpha/beta hydrolase"/>
    <property type="match status" value="1"/>
</dbReference>
<dbReference type="PANTHER" id="PTHR48081">
    <property type="entry name" value="AB HYDROLASE SUPERFAMILY PROTEIN C4A8.06C"/>
    <property type="match status" value="1"/>
</dbReference>
<dbReference type="OrthoDB" id="408631at2759"/>
<keyword evidence="4" id="KW-1185">Reference proteome</keyword>
<name>A0A1R1PZP0_ZANCU</name>
<evidence type="ECO:0000259" key="2">
    <source>
        <dbReference type="Pfam" id="PF07859"/>
    </source>
</evidence>
<comment type="caution">
    <text evidence="3">The sequence shown here is derived from an EMBL/GenBank/DDBJ whole genome shotgun (WGS) entry which is preliminary data.</text>
</comment>
<sequence>MTDWLGLAYPKNGTDEEKAYYFAKIKEFEDETRLMYEKEGPKVSNWTLQKHITVDRLKKEVMLTKRTNTVFYTEENFDAEELGKNFKVMRNLTSNELRKSDEGKYASHNWVVDIDEVCDVKKIVDRIPIFAELVSKDKSEKNGGHGLRTHFAEVVASKKIIESNGGEEKGLSLNPLDKDEVVIVHYHGGGYCMITPGAYRTTGIELSNLTNHRVILPYYRLAPENPFPAPIYDGYMFLKYLHSLGHKQKNIILFGESAGGNLVLELLLVLEKLGEPQPRACISFSPWVNLDITTDSWDRNKKYDYLTSIPLDFVFNTSRMYAAPGKSLEEAKSVFKNPFASPIHGDYSFPECAPIYLISGELELLVDDIDNFASKYGVKPTVISGRKHPGFDFSLITDNDAEHTHRKKIIYEKYVGMIHTFFIFDEADEKHAFMDGVKNFLDSLQK</sequence>
<protein>
    <submittedName>
        <fullName evidence="3">Monoterpene epsilon-lactone hydrolase</fullName>
    </submittedName>
</protein>
<dbReference type="Pfam" id="PF07859">
    <property type="entry name" value="Abhydrolase_3"/>
    <property type="match status" value="1"/>
</dbReference>
<gene>
    <name evidence="3" type="ORF">AX774_g21</name>
</gene>
<evidence type="ECO:0000256" key="1">
    <source>
        <dbReference type="ARBA" id="ARBA00022801"/>
    </source>
</evidence>
<dbReference type="InterPro" id="IPR013094">
    <property type="entry name" value="AB_hydrolase_3"/>
</dbReference>
<dbReference type="AlphaFoldDB" id="A0A1R1PZP0"/>
<dbReference type="EMBL" id="LSSK01000002">
    <property type="protein sequence ID" value="OMH86407.1"/>
    <property type="molecule type" value="Genomic_DNA"/>
</dbReference>
<dbReference type="GO" id="GO:0016787">
    <property type="term" value="F:hydrolase activity"/>
    <property type="evidence" value="ECO:0007669"/>
    <property type="project" value="UniProtKB-KW"/>
</dbReference>
<reference evidence="4" key="1">
    <citation type="submission" date="2017-01" db="EMBL/GenBank/DDBJ databases">
        <authorList>
            <person name="Wang Y."/>
            <person name="White M."/>
            <person name="Kvist S."/>
            <person name="Moncalvo J.-M."/>
        </authorList>
    </citation>
    <scope>NUCLEOTIDE SEQUENCE [LARGE SCALE GENOMIC DNA]</scope>
    <source>
        <strain evidence="4">COL-18-3</strain>
    </source>
</reference>
<feature type="domain" description="Alpha/beta hydrolase fold-3" evidence="2">
    <location>
        <begin position="183"/>
        <end position="375"/>
    </location>
</feature>
<keyword evidence="1 3" id="KW-0378">Hydrolase</keyword>
<proteinExistence type="predicted"/>
<dbReference type="Proteomes" id="UP000188320">
    <property type="component" value="Unassembled WGS sequence"/>
</dbReference>
<dbReference type="InterPro" id="IPR050300">
    <property type="entry name" value="GDXG_lipolytic_enzyme"/>
</dbReference>
<organism evidence="3 4">
    <name type="scientific">Zancudomyces culisetae</name>
    <name type="common">Gut fungus</name>
    <name type="synonym">Smittium culisetae</name>
    <dbReference type="NCBI Taxonomy" id="1213189"/>
    <lineage>
        <taxon>Eukaryota</taxon>
        <taxon>Fungi</taxon>
        <taxon>Fungi incertae sedis</taxon>
        <taxon>Zoopagomycota</taxon>
        <taxon>Kickxellomycotina</taxon>
        <taxon>Harpellomycetes</taxon>
        <taxon>Harpellales</taxon>
        <taxon>Legeriomycetaceae</taxon>
        <taxon>Zancudomyces</taxon>
    </lineage>
</organism>
<dbReference type="InterPro" id="IPR029058">
    <property type="entry name" value="AB_hydrolase_fold"/>
</dbReference>
<dbReference type="PANTHER" id="PTHR48081:SF8">
    <property type="entry name" value="ALPHA_BETA HYDROLASE FOLD-3 DOMAIN-CONTAINING PROTEIN-RELATED"/>
    <property type="match status" value="1"/>
</dbReference>
<dbReference type="SUPFAM" id="SSF53474">
    <property type="entry name" value="alpha/beta-Hydrolases"/>
    <property type="match status" value="1"/>
</dbReference>
<evidence type="ECO:0000313" key="3">
    <source>
        <dbReference type="EMBL" id="OMH86407.1"/>
    </source>
</evidence>